<comment type="caution">
    <text evidence="1">The sequence shown here is derived from an EMBL/GenBank/DDBJ whole genome shotgun (WGS) entry which is preliminary data.</text>
</comment>
<sequence length="108" mass="11503">MDHESPKNLVAPNHWPARQLRAVGITYRESAGRGLDAVACLERAIAAYVAAGGARDRAAPAVLDMIAALSMEEGDWLWGPAQALRDRQSAAALQPDLFEPPVAGARLC</sequence>
<dbReference type="EMBL" id="JBHLVZ010000034">
    <property type="protein sequence ID" value="MFC0386590.1"/>
    <property type="molecule type" value="Genomic_DNA"/>
</dbReference>
<dbReference type="RefSeq" id="WP_377051205.1">
    <property type="nucleotide sequence ID" value="NZ_JBHLVZ010000034.1"/>
</dbReference>
<proteinExistence type="predicted"/>
<protein>
    <submittedName>
        <fullName evidence="1">Uncharacterized protein</fullName>
    </submittedName>
</protein>
<keyword evidence="2" id="KW-1185">Reference proteome</keyword>
<gene>
    <name evidence="1" type="ORF">ACFFIC_13690</name>
</gene>
<organism evidence="1 2">
    <name type="scientific">Muricoccus vinaceus</name>
    <dbReference type="NCBI Taxonomy" id="424704"/>
    <lineage>
        <taxon>Bacteria</taxon>
        <taxon>Pseudomonadati</taxon>
        <taxon>Pseudomonadota</taxon>
        <taxon>Alphaproteobacteria</taxon>
        <taxon>Acetobacterales</taxon>
        <taxon>Roseomonadaceae</taxon>
        <taxon>Muricoccus</taxon>
    </lineage>
</organism>
<reference evidence="1 2" key="1">
    <citation type="submission" date="2024-09" db="EMBL/GenBank/DDBJ databases">
        <authorList>
            <person name="Sun Q."/>
            <person name="Mori K."/>
        </authorList>
    </citation>
    <scope>NUCLEOTIDE SEQUENCE [LARGE SCALE GENOMIC DNA]</scope>
    <source>
        <strain evidence="1 2">CCM 7468</strain>
    </source>
</reference>
<accession>A0ABV6IV37</accession>
<dbReference type="Proteomes" id="UP001589789">
    <property type="component" value="Unassembled WGS sequence"/>
</dbReference>
<evidence type="ECO:0000313" key="2">
    <source>
        <dbReference type="Proteomes" id="UP001589789"/>
    </source>
</evidence>
<evidence type="ECO:0000313" key="1">
    <source>
        <dbReference type="EMBL" id="MFC0386590.1"/>
    </source>
</evidence>
<name>A0ABV6IV37_9PROT</name>